<dbReference type="SMART" id="SM00487">
    <property type="entry name" value="DEXDc"/>
    <property type="match status" value="1"/>
</dbReference>
<dbReference type="PANTHER" id="PTHR13710:SF105">
    <property type="entry name" value="ATP-DEPENDENT DNA HELICASE Q1"/>
    <property type="match status" value="1"/>
</dbReference>
<dbReference type="GO" id="GO:0005524">
    <property type="term" value="F:ATP binding"/>
    <property type="evidence" value="ECO:0007669"/>
    <property type="project" value="UniProtKB-KW"/>
</dbReference>
<name>A0A8J8G9P6_9FLAO</name>
<feature type="domain" description="HRDC" evidence="17">
    <location>
        <begin position="525"/>
        <end position="605"/>
    </location>
</feature>
<evidence type="ECO:0000313" key="21">
    <source>
        <dbReference type="Proteomes" id="UP000610746"/>
    </source>
</evidence>
<dbReference type="FunFam" id="3.40.50.300:FF:000156">
    <property type="entry name" value="ATP-dependent DNA helicase recQ"/>
    <property type="match status" value="1"/>
</dbReference>
<dbReference type="InterPro" id="IPR044876">
    <property type="entry name" value="HRDC_dom_sf"/>
</dbReference>
<keyword evidence="14" id="KW-0413">Isomerase</keyword>
<dbReference type="EC" id="5.6.2.4" evidence="16"/>
<dbReference type="PROSITE" id="PS50967">
    <property type="entry name" value="HRDC"/>
    <property type="match status" value="1"/>
</dbReference>
<dbReference type="GO" id="GO:0006260">
    <property type="term" value="P:DNA replication"/>
    <property type="evidence" value="ECO:0007669"/>
    <property type="project" value="InterPro"/>
</dbReference>
<organism evidence="20 21">
    <name type="scientific">Frigoriflavimonas asaccharolytica</name>
    <dbReference type="NCBI Taxonomy" id="2735899"/>
    <lineage>
        <taxon>Bacteria</taxon>
        <taxon>Pseudomonadati</taxon>
        <taxon>Bacteroidota</taxon>
        <taxon>Flavobacteriia</taxon>
        <taxon>Flavobacteriales</taxon>
        <taxon>Weeksellaceae</taxon>
        <taxon>Frigoriflavimonas</taxon>
    </lineage>
</organism>
<evidence type="ECO:0000256" key="3">
    <source>
        <dbReference type="ARBA" id="ARBA00005446"/>
    </source>
</evidence>
<dbReference type="Pfam" id="PF14493">
    <property type="entry name" value="HTH_40"/>
    <property type="match status" value="1"/>
</dbReference>
<evidence type="ECO:0000256" key="10">
    <source>
        <dbReference type="ARBA" id="ARBA00022840"/>
    </source>
</evidence>
<dbReference type="GO" id="GO:0030894">
    <property type="term" value="C:replisome"/>
    <property type="evidence" value="ECO:0007669"/>
    <property type="project" value="TreeGrafter"/>
</dbReference>
<dbReference type="Pfam" id="PF00570">
    <property type="entry name" value="HRDC"/>
    <property type="match status" value="1"/>
</dbReference>
<keyword evidence="10" id="KW-0067">ATP-binding</keyword>
<dbReference type="Gene3D" id="3.40.50.300">
    <property type="entry name" value="P-loop containing nucleotide triphosphate hydrolases"/>
    <property type="match status" value="2"/>
</dbReference>
<keyword evidence="11" id="KW-0238">DNA-binding</keyword>
<dbReference type="GO" id="GO:0043138">
    <property type="term" value="F:3'-5' DNA helicase activity"/>
    <property type="evidence" value="ECO:0007669"/>
    <property type="project" value="UniProtKB-EC"/>
</dbReference>
<dbReference type="SMART" id="SM00956">
    <property type="entry name" value="RQC"/>
    <property type="match status" value="1"/>
</dbReference>
<evidence type="ECO:0000256" key="11">
    <source>
        <dbReference type="ARBA" id="ARBA00023125"/>
    </source>
</evidence>
<dbReference type="InterPro" id="IPR014001">
    <property type="entry name" value="Helicase_ATP-bd"/>
</dbReference>
<dbReference type="EMBL" id="JABSNO010000021">
    <property type="protein sequence ID" value="NRS93471.1"/>
    <property type="molecule type" value="Genomic_DNA"/>
</dbReference>
<keyword evidence="8 20" id="KW-0347">Helicase</keyword>
<sequence>MEKSLEILKKYFGYNRFRLTQANAVENVIAKKDTFVLMPTGGGKSLCYQVPALVLEGTAIVISPLIALMKDQVDALRANGISAAFLNSSMNPNEQNETFRQLKDGKLKLLYVAPEKLSADNGHFLNLLKDINISLFAVDEAHCVSHWGHDFRPDYLFLNGIKEQFPQTPIIALTASADEITRQDIIKQLNLQDPTVLISSFNRANIKYFVQPKQSVSNHIIQYLNEHPNDSGIIYCLSRKGTEELANYLKENGINAAYYHAGIPSVERAKVQDDFIKDKIRVMIATIAFGMGIDKSNVRFVIHADLPKNIESYYQETGRAGRDGLPSEAILFYSNADVMKLKNFAMSENEEQSSLMLRKLQQMTDFAEMHKCRRQYLMEYFGESHPGNCNSCDYCLSEFENWDATIDAQKLLSAIFRLKERFGKNLIIDFLRGSKSVKIKDYMKDMPTYGIGANSDKKYWQNLIRQLIINDFLKDSNDEYPVLKLTESSKEILFNSRKVNLQKVKDLVKAVTVEDIETTYETNEIDANLDLFDELRMVRRQKAEQENVPPYVILSDASLMELASYLPNSKEELAQISGFGAFKIEKYGELFLNVIQDHCTIHELNSKISEKAPKKIRAPKEGNKNISGTYTTTFQMYKDGNNIEEIAKIRNLSINTIQNHFANFVIAGAIKPSELMDVEKIDPIISIAKTQTIQSLKAIKEELGEDFSYFEINIAVAFYKSLEMENNGNES</sequence>
<gene>
    <name evidence="20" type="ORF">HNQ03_002561</name>
</gene>
<evidence type="ECO:0000256" key="8">
    <source>
        <dbReference type="ARBA" id="ARBA00022806"/>
    </source>
</evidence>
<evidence type="ECO:0000256" key="12">
    <source>
        <dbReference type="ARBA" id="ARBA00023172"/>
    </source>
</evidence>
<comment type="catalytic activity">
    <reaction evidence="15">
        <text>Couples ATP hydrolysis with the unwinding of duplex DNA by translocating in the 3'-5' direction.</text>
        <dbReference type="EC" id="5.6.2.4"/>
    </reaction>
</comment>
<dbReference type="SMART" id="SM00341">
    <property type="entry name" value="HRDC"/>
    <property type="match status" value="1"/>
</dbReference>
<dbReference type="Gene3D" id="1.10.150.80">
    <property type="entry name" value="HRDC domain"/>
    <property type="match status" value="1"/>
</dbReference>
<dbReference type="InterPro" id="IPR036388">
    <property type="entry name" value="WH-like_DNA-bd_sf"/>
</dbReference>
<evidence type="ECO:0000256" key="14">
    <source>
        <dbReference type="ARBA" id="ARBA00023235"/>
    </source>
</evidence>
<dbReference type="Pfam" id="PF16124">
    <property type="entry name" value="RecQ_Zn_bind"/>
    <property type="match status" value="1"/>
</dbReference>
<dbReference type="GO" id="GO:0009378">
    <property type="term" value="F:four-way junction helicase activity"/>
    <property type="evidence" value="ECO:0007669"/>
    <property type="project" value="TreeGrafter"/>
</dbReference>
<dbReference type="AlphaFoldDB" id="A0A8J8G9P6"/>
<dbReference type="GO" id="GO:0003677">
    <property type="term" value="F:DNA binding"/>
    <property type="evidence" value="ECO:0007669"/>
    <property type="project" value="UniProtKB-KW"/>
</dbReference>
<dbReference type="InterPro" id="IPR036390">
    <property type="entry name" value="WH_DNA-bd_sf"/>
</dbReference>
<comment type="similarity">
    <text evidence="3">Belongs to the helicase family. RecQ subfamily.</text>
</comment>
<keyword evidence="6" id="KW-0227">DNA damage</keyword>
<dbReference type="NCBIfam" id="TIGR01389">
    <property type="entry name" value="recQ"/>
    <property type="match status" value="1"/>
</dbReference>
<protein>
    <recommendedName>
        <fullName evidence="16">DNA helicase RecQ</fullName>
        <ecNumber evidence="16">5.6.2.4</ecNumber>
    </recommendedName>
</protein>
<comment type="cofactor">
    <cofactor evidence="2">
        <name>Zn(2+)</name>
        <dbReference type="ChEBI" id="CHEBI:29105"/>
    </cofactor>
</comment>
<evidence type="ECO:0000256" key="13">
    <source>
        <dbReference type="ARBA" id="ARBA00023204"/>
    </source>
</evidence>
<dbReference type="RefSeq" id="WP_173780027.1">
    <property type="nucleotide sequence ID" value="NZ_JABSNO010000021.1"/>
</dbReference>
<dbReference type="SUPFAM" id="SSF47819">
    <property type="entry name" value="HRDC-like"/>
    <property type="match status" value="1"/>
</dbReference>
<dbReference type="InterPro" id="IPR006293">
    <property type="entry name" value="DNA_helicase_ATP-dep_RecQ_bac"/>
</dbReference>
<keyword evidence="9" id="KW-0862">Zinc</keyword>
<evidence type="ECO:0000256" key="16">
    <source>
        <dbReference type="NCBIfam" id="TIGR01389"/>
    </source>
</evidence>
<dbReference type="Pfam" id="PF00270">
    <property type="entry name" value="DEAD"/>
    <property type="match status" value="1"/>
</dbReference>
<evidence type="ECO:0000256" key="4">
    <source>
        <dbReference type="ARBA" id="ARBA00022723"/>
    </source>
</evidence>
<dbReference type="InterPro" id="IPR029491">
    <property type="entry name" value="Helicase_HTH"/>
</dbReference>
<evidence type="ECO:0000256" key="15">
    <source>
        <dbReference type="ARBA" id="ARBA00034617"/>
    </source>
</evidence>
<dbReference type="Proteomes" id="UP000610746">
    <property type="component" value="Unassembled WGS sequence"/>
</dbReference>
<reference evidence="20" key="1">
    <citation type="submission" date="2020-05" db="EMBL/GenBank/DDBJ databases">
        <title>Genomic Encyclopedia of Type Strains, Phase IV (KMG-V): Genome sequencing to study the core and pangenomes of soil and plant-associated prokaryotes.</title>
        <authorList>
            <person name="Whitman W."/>
        </authorList>
    </citation>
    <scope>NUCLEOTIDE SEQUENCE</scope>
    <source>
        <strain evidence="20">16F</strain>
    </source>
</reference>
<dbReference type="FunFam" id="3.40.50.300:FF:000296">
    <property type="entry name" value="ATP-dependent DNA helicase RecQ"/>
    <property type="match status" value="1"/>
</dbReference>
<keyword evidence="5" id="KW-0547">Nucleotide-binding</keyword>
<dbReference type="GO" id="GO:0009432">
    <property type="term" value="P:SOS response"/>
    <property type="evidence" value="ECO:0007669"/>
    <property type="project" value="UniProtKB-UniRule"/>
</dbReference>
<dbReference type="InterPro" id="IPR010997">
    <property type="entry name" value="HRDC-like_sf"/>
</dbReference>
<evidence type="ECO:0000256" key="7">
    <source>
        <dbReference type="ARBA" id="ARBA00022801"/>
    </source>
</evidence>
<dbReference type="GO" id="GO:0006281">
    <property type="term" value="P:DNA repair"/>
    <property type="evidence" value="ECO:0007669"/>
    <property type="project" value="UniProtKB-KW"/>
</dbReference>
<evidence type="ECO:0000259" key="19">
    <source>
        <dbReference type="PROSITE" id="PS51194"/>
    </source>
</evidence>
<comment type="caution">
    <text evidence="20">The sequence shown here is derived from an EMBL/GenBank/DDBJ whole genome shotgun (WGS) entry which is preliminary data.</text>
</comment>
<dbReference type="NCBIfam" id="TIGR00614">
    <property type="entry name" value="recQ_fam"/>
    <property type="match status" value="1"/>
</dbReference>
<dbReference type="PANTHER" id="PTHR13710">
    <property type="entry name" value="DNA HELICASE RECQ FAMILY MEMBER"/>
    <property type="match status" value="1"/>
</dbReference>
<dbReference type="PROSITE" id="PS51194">
    <property type="entry name" value="HELICASE_CTER"/>
    <property type="match status" value="1"/>
</dbReference>
<dbReference type="GO" id="GO:0046872">
    <property type="term" value="F:metal ion binding"/>
    <property type="evidence" value="ECO:0007669"/>
    <property type="project" value="UniProtKB-KW"/>
</dbReference>
<dbReference type="InterPro" id="IPR011545">
    <property type="entry name" value="DEAD/DEAH_box_helicase_dom"/>
</dbReference>
<dbReference type="Pfam" id="PF00271">
    <property type="entry name" value="Helicase_C"/>
    <property type="match status" value="1"/>
</dbReference>
<accession>A0A8J8G9P6</accession>
<dbReference type="Gene3D" id="1.10.10.10">
    <property type="entry name" value="Winged helix-like DNA-binding domain superfamily/Winged helix DNA-binding domain"/>
    <property type="match status" value="1"/>
</dbReference>
<dbReference type="SUPFAM" id="SSF46785">
    <property type="entry name" value="Winged helix' DNA-binding domain"/>
    <property type="match status" value="1"/>
</dbReference>
<dbReference type="GO" id="GO:0006310">
    <property type="term" value="P:DNA recombination"/>
    <property type="evidence" value="ECO:0007669"/>
    <property type="project" value="UniProtKB-UniRule"/>
</dbReference>
<evidence type="ECO:0000259" key="18">
    <source>
        <dbReference type="PROSITE" id="PS51192"/>
    </source>
</evidence>
<dbReference type="GO" id="GO:0016787">
    <property type="term" value="F:hydrolase activity"/>
    <property type="evidence" value="ECO:0007669"/>
    <property type="project" value="UniProtKB-KW"/>
</dbReference>
<dbReference type="Pfam" id="PF09382">
    <property type="entry name" value="RQC"/>
    <property type="match status" value="1"/>
</dbReference>
<keyword evidence="13" id="KW-0234">DNA repair</keyword>
<dbReference type="InterPro" id="IPR002121">
    <property type="entry name" value="HRDC_dom"/>
</dbReference>
<evidence type="ECO:0000256" key="2">
    <source>
        <dbReference type="ARBA" id="ARBA00001947"/>
    </source>
</evidence>
<evidence type="ECO:0000256" key="6">
    <source>
        <dbReference type="ARBA" id="ARBA00022763"/>
    </source>
</evidence>
<dbReference type="InterPro" id="IPR001650">
    <property type="entry name" value="Helicase_C-like"/>
</dbReference>
<evidence type="ECO:0000259" key="17">
    <source>
        <dbReference type="PROSITE" id="PS50967"/>
    </source>
</evidence>
<dbReference type="InterPro" id="IPR032284">
    <property type="entry name" value="RecQ_Zn-bd"/>
</dbReference>
<keyword evidence="12" id="KW-0233">DNA recombination</keyword>
<dbReference type="InterPro" id="IPR004589">
    <property type="entry name" value="DNA_helicase_ATP-dep_RecQ"/>
</dbReference>
<dbReference type="PROSITE" id="PS51192">
    <property type="entry name" value="HELICASE_ATP_BIND_1"/>
    <property type="match status" value="1"/>
</dbReference>
<evidence type="ECO:0000256" key="5">
    <source>
        <dbReference type="ARBA" id="ARBA00022741"/>
    </source>
</evidence>
<dbReference type="InterPro" id="IPR018982">
    <property type="entry name" value="RQC_domain"/>
</dbReference>
<dbReference type="CDD" id="cd17920">
    <property type="entry name" value="DEXHc_RecQ"/>
    <property type="match status" value="1"/>
</dbReference>
<dbReference type="SUPFAM" id="SSF52540">
    <property type="entry name" value="P-loop containing nucleoside triphosphate hydrolases"/>
    <property type="match status" value="1"/>
</dbReference>
<dbReference type="InterPro" id="IPR027417">
    <property type="entry name" value="P-loop_NTPase"/>
</dbReference>
<evidence type="ECO:0000313" key="20">
    <source>
        <dbReference type="EMBL" id="NRS93471.1"/>
    </source>
</evidence>
<keyword evidence="4" id="KW-0479">Metal-binding</keyword>
<dbReference type="CDD" id="cd18794">
    <property type="entry name" value="SF2_C_RecQ"/>
    <property type="match status" value="1"/>
</dbReference>
<comment type="cofactor">
    <cofactor evidence="1">
        <name>Mg(2+)</name>
        <dbReference type="ChEBI" id="CHEBI:18420"/>
    </cofactor>
</comment>
<dbReference type="GO" id="GO:0005737">
    <property type="term" value="C:cytoplasm"/>
    <property type="evidence" value="ECO:0007669"/>
    <property type="project" value="TreeGrafter"/>
</dbReference>
<evidence type="ECO:0000256" key="1">
    <source>
        <dbReference type="ARBA" id="ARBA00001946"/>
    </source>
</evidence>
<feature type="domain" description="Helicase ATP-binding" evidence="18">
    <location>
        <begin position="25"/>
        <end position="195"/>
    </location>
</feature>
<evidence type="ECO:0000256" key="9">
    <source>
        <dbReference type="ARBA" id="ARBA00022833"/>
    </source>
</evidence>
<proteinExistence type="inferred from homology"/>
<keyword evidence="21" id="KW-1185">Reference proteome</keyword>
<keyword evidence="7 20" id="KW-0378">Hydrolase</keyword>
<feature type="domain" description="Helicase C-terminal" evidence="19">
    <location>
        <begin position="215"/>
        <end position="361"/>
    </location>
</feature>
<dbReference type="SMART" id="SM00490">
    <property type="entry name" value="HELICc"/>
    <property type="match status" value="1"/>
</dbReference>
<dbReference type="GO" id="GO:0043590">
    <property type="term" value="C:bacterial nucleoid"/>
    <property type="evidence" value="ECO:0007669"/>
    <property type="project" value="TreeGrafter"/>
</dbReference>